<evidence type="ECO:0000256" key="3">
    <source>
        <dbReference type="ARBA" id="ARBA00023015"/>
    </source>
</evidence>
<dbReference type="SUPFAM" id="SSF52172">
    <property type="entry name" value="CheY-like"/>
    <property type="match status" value="1"/>
</dbReference>
<dbReference type="Gene3D" id="6.10.250.690">
    <property type="match status" value="1"/>
</dbReference>
<evidence type="ECO:0000259" key="9">
    <source>
        <dbReference type="PROSITE" id="PS51755"/>
    </source>
</evidence>
<sequence length="240" mass="27319">MHKIMVIDDEEELRQALEELLVTNGYAYVGAADAVSGMELLAREKPDLLLLDVMLPGINGFDLCSRIREEGRRVPVIFLSAKNDIVDKSIGFRVGGDDYVTKPFDAAELLLRIEANIRRHKEDLDFSRVHNRKGSARIGELEVRFGEYEVRLRGQVVPLTTKEFEILACLAAHPGKVFTRQQIQEHVWGESDEGLKPTNNITVFVRKIREKIEENPSEPRYLLTVQRVGYKMAEAVEQLC</sequence>
<dbReference type="Gene3D" id="1.10.10.10">
    <property type="entry name" value="Winged helix-like DNA-binding domain superfamily/Winged helix DNA-binding domain"/>
    <property type="match status" value="1"/>
</dbReference>
<evidence type="ECO:0000256" key="2">
    <source>
        <dbReference type="ARBA" id="ARBA00023012"/>
    </source>
</evidence>
<dbReference type="CDD" id="cd17574">
    <property type="entry name" value="REC_OmpR"/>
    <property type="match status" value="1"/>
</dbReference>
<evidence type="ECO:0000256" key="4">
    <source>
        <dbReference type="ARBA" id="ARBA00023125"/>
    </source>
</evidence>
<proteinExistence type="predicted"/>
<dbReference type="InterPro" id="IPR011006">
    <property type="entry name" value="CheY-like_superfamily"/>
</dbReference>
<dbReference type="GO" id="GO:0000156">
    <property type="term" value="F:phosphorelay response regulator activity"/>
    <property type="evidence" value="ECO:0007669"/>
    <property type="project" value="TreeGrafter"/>
</dbReference>
<dbReference type="GO" id="GO:0000976">
    <property type="term" value="F:transcription cis-regulatory region binding"/>
    <property type="evidence" value="ECO:0007669"/>
    <property type="project" value="TreeGrafter"/>
</dbReference>
<evidence type="ECO:0000256" key="5">
    <source>
        <dbReference type="ARBA" id="ARBA00023163"/>
    </source>
</evidence>
<feature type="domain" description="Response regulatory" evidence="8">
    <location>
        <begin position="3"/>
        <end position="117"/>
    </location>
</feature>
<evidence type="ECO:0000259" key="8">
    <source>
        <dbReference type="PROSITE" id="PS50110"/>
    </source>
</evidence>
<evidence type="ECO:0000256" key="6">
    <source>
        <dbReference type="PROSITE-ProRule" id="PRU00169"/>
    </source>
</evidence>
<dbReference type="CDD" id="cd00383">
    <property type="entry name" value="trans_reg_C"/>
    <property type="match status" value="1"/>
</dbReference>
<feature type="modified residue" description="4-aspartylphosphate" evidence="6">
    <location>
        <position position="52"/>
    </location>
</feature>
<dbReference type="InterPro" id="IPR039420">
    <property type="entry name" value="WalR-like"/>
</dbReference>
<dbReference type="SUPFAM" id="SSF46894">
    <property type="entry name" value="C-terminal effector domain of the bipartite response regulators"/>
    <property type="match status" value="1"/>
</dbReference>
<organism evidence="10">
    <name type="scientific">Muribaculaceae bacterium Z82</name>
    <dbReference type="NCBI Taxonomy" id="2304548"/>
    <lineage>
        <taxon>Bacteria</taxon>
        <taxon>Pseudomonadati</taxon>
        <taxon>Bacteroidota</taxon>
        <taxon>Bacteroidia</taxon>
        <taxon>Bacteroidales</taxon>
        <taxon>Muribaculaceae</taxon>
    </lineage>
</organism>
<name>A0A7C9NV89_9BACT</name>
<dbReference type="PROSITE" id="PS50110">
    <property type="entry name" value="RESPONSE_REGULATORY"/>
    <property type="match status" value="1"/>
</dbReference>
<keyword evidence="1 6" id="KW-0597">Phosphoprotein</keyword>
<comment type="caution">
    <text evidence="10">The sequence shown here is derived from an EMBL/GenBank/DDBJ whole genome shotgun (WGS) entry which is preliminary data.</text>
</comment>
<accession>A0A7C9NV89</accession>
<feature type="domain" description="OmpR/PhoB-type" evidence="9">
    <location>
        <begin position="133"/>
        <end position="234"/>
    </location>
</feature>
<dbReference type="InterPro" id="IPR016032">
    <property type="entry name" value="Sig_transdc_resp-reg_C-effctor"/>
</dbReference>
<gene>
    <name evidence="10" type="ORF">D1639_04940</name>
</gene>
<feature type="DNA-binding region" description="OmpR/PhoB-type" evidence="7">
    <location>
        <begin position="133"/>
        <end position="234"/>
    </location>
</feature>
<dbReference type="GO" id="GO:0032993">
    <property type="term" value="C:protein-DNA complex"/>
    <property type="evidence" value="ECO:0007669"/>
    <property type="project" value="TreeGrafter"/>
</dbReference>
<evidence type="ECO:0000256" key="1">
    <source>
        <dbReference type="ARBA" id="ARBA00022553"/>
    </source>
</evidence>
<reference evidence="10" key="1">
    <citation type="submission" date="2018-08" db="EMBL/GenBank/DDBJ databases">
        <title>Murine metabolic-syndrome-specific gut microbial biobank.</title>
        <authorList>
            <person name="Liu C."/>
        </authorList>
    </citation>
    <scope>NUCLEOTIDE SEQUENCE [LARGE SCALE GENOMIC DNA]</scope>
    <source>
        <strain evidence="10">Z82</strain>
    </source>
</reference>
<dbReference type="InterPro" id="IPR001867">
    <property type="entry name" value="OmpR/PhoB-type_DNA-bd"/>
</dbReference>
<keyword evidence="5" id="KW-0804">Transcription</keyword>
<keyword evidence="3" id="KW-0805">Transcription regulation</keyword>
<keyword evidence="4 7" id="KW-0238">DNA-binding</keyword>
<dbReference type="PROSITE" id="PS51755">
    <property type="entry name" value="OMPR_PHOB"/>
    <property type="match status" value="1"/>
</dbReference>
<dbReference type="Pfam" id="PF00072">
    <property type="entry name" value="Response_reg"/>
    <property type="match status" value="1"/>
</dbReference>
<dbReference type="EMBL" id="QWKH01000025">
    <property type="protein sequence ID" value="NBI34386.1"/>
    <property type="molecule type" value="Genomic_DNA"/>
</dbReference>
<dbReference type="InterPro" id="IPR036388">
    <property type="entry name" value="WH-like_DNA-bd_sf"/>
</dbReference>
<dbReference type="PANTHER" id="PTHR48111">
    <property type="entry name" value="REGULATOR OF RPOS"/>
    <property type="match status" value="1"/>
</dbReference>
<protein>
    <submittedName>
        <fullName evidence="10">DNA-binding response regulator</fullName>
    </submittedName>
</protein>
<dbReference type="FunFam" id="3.40.50.2300:FF:000001">
    <property type="entry name" value="DNA-binding response regulator PhoB"/>
    <property type="match status" value="1"/>
</dbReference>
<dbReference type="InterPro" id="IPR001789">
    <property type="entry name" value="Sig_transdc_resp-reg_receiver"/>
</dbReference>
<dbReference type="GO" id="GO:0005829">
    <property type="term" value="C:cytosol"/>
    <property type="evidence" value="ECO:0007669"/>
    <property type="project" value="TreeGrafter"/>
</dbReference>
<dbReference type="AlphaFoldDB" id="A0A7C9NV89"/>
<dbReference type="GO" id="GO:0006355">
    <property type="term" value="P:regulation of DNA-templated transcription"/>
    <property type="evidence" value="ECO:0007669"/>
    <property type="project" value="InterPro"/>
</dbReference>
<dbReference type="Gene3D" id="3.40.50.2300">
    <property type="match status" value="1"/>
</dbReference>
<dbReference type="SMART" id="SM00448">
    <property type="entry name" value="REC"/>
    <property type="match status" value="1"/>
</dbReference>
<dbReference type="SMART" id="SM00862">
    <property type="entry name" value="Trans_reg_C"/>
    <property type="match status" value="1"/>
</dbReference>
<evidence type="ECO:0000256" key="7">
    <source>
        <dbReference type="PROSITE-ProRule" id="PRU01091"/>
    </source>
</evidence>
<dbReference type="Pfam" id="PF00486">
    <property type="entry name" value="Trans_reg_C"/>
    <property type="match status" value="1"/>
</dbReference>
<evidence type="ECO:0000313" key="10">
    <source>
        <dbReference type="EMBL" id="NBI34386.1"/>
    </source>
</evidence>
<keyword evidence="2" id="KW-0902">Two-component regulatory system</keyword>
<dbReference type="PANTHER" id="PTHR48111:SF2">
    <property type="entry name" value="RESPONSE REGULATOR SAER"/>
    <property type="match status" value="1"/>
</dbReference>